<dbReference type="CDD" id="cd02998">
    <property type="entry name" value="PDI_a_ERp38"/>
    <property type="match status" value="2"/>
</dbReference>
<dbReference type="InterPro" id="IPR013766">
    <property type="entry name" value="Thioredoxin_domain"/>
</dbReference>
<dbReference type="SUPFAM" id="SSF52833">
    <property type="entry name" value="Thioredoxin-like"/>
    <property type="match status" value="2"/>
</dbReference>
<feature type="domain" description="Thioredoxin" evidence="12">
    <location>
        <begin position="7"/>
        <end position="130"/>
    </location>
</feature>
<feature type="domain" description="Thioredoxin" evidence="12">
    <location>
        <begin position="133"/>
        <end position="251"/>
    </location>
</feature>
<evidence type="ECO:0000256" key="5">
    <source>
        <dbReference type="ARBA" id="ARBA00022737"/>
    </source>
</evidence>
<evidence type="ECO:0000256" key="7">
    <source>
        <dbReference type="ARBA" id="ARBA00023235"/>
    </source>
</evidence>
<dbReference type="FunFam" id="3.40.30.10:FF:000032">
    <property type="entry name" value="Protein disulfide-isomerase A6 homolog"/>
    <property type="match status" value="1"/>
</dbReference>
<dbReference type="GO" id="GO:0003756">
    <property type="term" value="F:protein disulfide isomerase activity"/>
    <property type="evidence" value="ECO:0007669"/>
    <property type="project" value="UniProtKB-EC"/>
</dbReference>
<feature type="signal peptide" evidence="11">
    <location>
        <begin position="1"/>
        <end position="18"/>
    </location>
</feature>
<gene>
    <name evidence="13" type="ORF">AAL_03519</name>
</gene>
<dbReference type="Proteomes" id="UP000078544">
    <property type="component" value="Unassembled WGS sequence"/>
</dbReference>
<dbReference type="GO" id="GO:0006457">
    <property type="term" value="P:protein folding"/>
    <property type="evidence" value="ECO:0007669"/>
    <property type="project" value="TreeGrafter"/>
</dbReference>
<keyword evidence="4 11" id="KW-0732">Signal</keyword>
<dbReference type="InterPro" id="IPR051063">
    <property type="entry name" value="PDI"/>
</dbReference>
<dbReference type="InterPro" id="IPR036356">
    <property type="entry name" value="ERp29_C_sf"/>
</dbReference>
<dbReference type="CDD" id="cd00238">
    <property type="entry name" value="ERp29c"/>
    <property type="match status" value="1"/>
</dbReference>
<keyword evidence="6" id="KW-1015">Disulfide bond</keyword>
<comment type="catalytic activity">
    <reaction evidence="1">
        <text>Catalyzes the rearrangement of -S-S- bonds in proteins.</text>
        <dbReference type="EC" id="5.3.4.1"/>
    </reaction>
</comment>
<dbReference type="InterPro" id="IPR005788">
    <property type="entry name" value="PDI_thioredoxin-like_dom"/>
</dbReference>
<dbReference type="EC" id="5.3.4.1" evidence="3"/>
<keyword evidence="8" id="KW-0676">Redox-active center</keyword>
<evidence type="ECO:0000256" key="9">
    <source>
        <dbReference type="RuleBase" id="RU004208"/>
    </source>
</evidence>
<dbReference type="AlphaFoldDB" id="A0A168DB34"/>
<protein>
    <recommendedName>
        <fullName evidence="3">protein disulfide-isomerase</fullName>
        <ecNumber evidence="3">5.3.4.1</ecNumber>
    </recommendedName>
</protein>
<comment type="similarity">
    <text evidence="2 9">Belongs to the protein disulfide isomerase family.</text>
</comment>
<dbReference type="STRING" id="1081109.A0A168DB34"/>
<dbReference type="PRINTS" id="PR00421">
    <property type="entry name" value="THIOREDOXIN"/>
</dbReference>
<evidence type="ECO:0000256" key="6">
    <source>
        <dbReference type="ARBA" id="ARBA00023157"/>
    </source>
</evidence>
<sequence length="394" mass="42998">MILVKSFVLAAVAAVAAARSVVIDLTPANFDDVVLKSGKPTLVEFFAPWCGHCKTLAPIYEELGFAFEHAKDKVQIAKVDADAERALGKRFGVQGFPTLKFFDGKSDKPTDYSSGRDLESLSAFITEKAGVRPKKKLELPSEVVMLTDKTFNETVGKDKNVLVAFTAPWCGHCKTLAPTWESVATDFANEAKVVIAKVDAEAPSSKAVAKEQDVSSYPTIKWFPAGSKTGELYSGGRSEESLVQFLNEKAETHRLVGGGLGRVAGTIAALDALVTKYLGGAKVEDVAAEVKKTVGEYNEEAKYQYAKYYVRVFDKLSASDTYVVKELARLEGILAKGGLAPSKRDEIQTKTNILRRFAEQVVEKVEEVKDKVADKAEEVKDKVAEKVKEVKEEL</sequence>
<dbReference type="PANTHER" id="PTHR45672">
    <property type="entry name" value="PROTEIN DISULFIDE-ISOMERASE C17H9.14C-RELATED"/>
    <property type="match status" value="1"/>
</dbReference>
<evidence type="ECO:0000256" key="8">
    <source>
        <dbReference type="ARBA" id="ARBA00023284"/>
    </source>
</evidence>
<evidence type="ECO:0000256" key="2">
    <source>
        <dbReference type="ARBA" id="ARBA00006347"/>
    </source>
</evidence>
<dbReference type="Gene3D" id="3.40.30.10">
    <property type="entry name" value="Glutaredoxin"/>
    <property type="match status" value="2"/>
</dbReference>
<keyword evidence="5" id="KW-0677">Repeat</keyword>
<dbReference type="GO" id="GO:0005783">
    <property type="term" value="C:endoplasmic reticulum"/>
    <property type="evidence" value="ECO:0007669"/>
    <property type="project" value="InterPro"/>
</dbReference>
<dbReference type="Pfam" id="PF00085">
    <property type="entry name" value="Thioredoxin"/>
    <property type="match status" value="2"/>
</dbReference>
<organism evidence="13 14">
    <name type="scientific">Moelleriella libera RCEF 2490</name>
    <dbReference type="NCBI Taxonomy" id="1081109"/>
    <lineage>
        <taxon>Eukaryota</taxon>
        <taxon>Fungi</taxon>
        <taxon>Dikarya</taxon>
        <taxon>Ascomycota</taxon>
        <taxon>Pezizomycotina</taxon>
        <taxon>Sordariomycetes</taxon>
        <taxon>Hypocreomycetidae</taxon>
        <taxon>Hypocreales</taxon>
        <taxon>Clavicipitaceae</taxon>
        <taxon>Moelleriella</taxon>
    </lineage>
</organism>
<evidence type="ECO:0000259" key="12">
    <source>
        <dbReference type="PROSITE" id="PS51352"/>
    </source>
</evidence>
<dbReference type="OrthoDB" id="10264505at2759"/>
<evidence type="ECO:0000256" key="1">
    <source>
        <dbReference type="ARBA" id="ARBA00001182"/>
    </source>
</evidence>
<keyword evidence="10" id="KW-0175">Coiled coil</keyword>
<reference evidence="13 14" key="1">
    <citation type="journal article" date="2016" name="Genome Biol. Evol.">
        <title>Divergent and convergent evolution of fungal pathogenicity.</title>
        <authorList>
            <person name="Shang Y."/>
            <person name="Xiao G."/>
            <person name="Zheng P."/>
            <person name="Cen K."/>
            <person name="Zhan S."/>
            <person name="Wang C."/>
        </authorList>
    </citation>
    <scope>NUCLEOTIDE SEQUENCE [LARGE SCALE GENOMIC DNA]</scope>
    <source>
        <strain evidence="13 14">RCEF 2490</strain>
    </source>
</reference>
<evidence type="ECO:0000256" key="11">
    <source>
        <dbReference type="SAM" id="SignalP"/>
    </source>
</evidence>
<dbReference type="InterPro" id="IPR036249">
    <property type="entry name" value="Thioredoxin-like_sf"/>
</dbReference>
<feature type="chain" id="PRO_5007896228" description="protein disulfide-isomerase" evidence="11">
    <location>
        <begin position="19"/>
        <end position="394"/>
    </location>
</feature>
<dbReference type="PROSITE" id="PS00194">
    <property type="entry name" value="THIOREDOXIN_1"/>
    <property type="match status" value="2"/>
</dbReference>
<dbReference type="PROSITE" id="PS51352">
    <property type="entry name" value="THIOREDOXIN_2"/>
    <property type="match status" value="2"/>
</dbReference>
<proteinExistence type="inferred from homology"/>
<accession>A0A168DB34</accession>
<keyword evidence="14" id="KW-1185">Reference proteome</keyword>
<dbReference type="Gene3D" id="1.20.1150.12">
    <property type="entry name" value="Endoplasmic reticulum resident protein 29, C-terminal domain"/>
    <property type="match status" value="1"/>
</dbReference>
<dbReference type="SUPFAM" id="SSF47933">
    <property type="entry name" value="ERP29 C domain-like"/>
    <property type="match status" value="1"/>
</dbReference>
<keyword evidence="7 13" id="KW-0413">Isomerase</keyword>
<evidence type="ECO:0000313" key="13">
    <source>
        <dbReference type="EMBL" id="KZZ97555.1"/>
    </source>
</evidence>
<name>A0A168DB34_9HYPO</name>
<dbReference type="EMBL" id="AZGY01000006">
    <property type="protein sequence ID" value="KZZ97555.1"/>
    <property type="molecule type" value="Genomic_DNA"/>
</dbReference>
<evidence type="ECO:0000313" key="14">
    <source>
        <dbReference type="Proteomes" id="UP000078544"/>
    </source>
</evidence>
<dbReference type="InterPro" id="IPR011679">
    <property type="entry name" value="ERp29_C"/>
</dbReference>
<dbReference type="NCBIfam" id="TIGR01126">
    <property type="entry name" value="pdi_dom"/>
    <property type="match status" value="2"/>
</dbReference>
<dbReference type="InterPro" id="IPR017937">
    <property type="entry name" value="Thioredoxin_CS"/>
</dbReference>
<comment type="caution">
    <text evidence="13">The sequence shown here is derived from an EMBL/GenBank/DDBJ whole genome shotgun (WGS) entry which is preliminary data.</text>
</comment>
<evidence type="ECO:0000256" key="10">
    <source>
        <dbReference type="SAM" id="Coils"/>
    </source>
</evidence>
<dbReference type="PANTHER" id="PTHR45672:SF11">
    <property type="entry name" value="PROTEIN DISULFIDE-ISOMERASE C17H9.14C"/>
    <property type="match status" value="1"/>
</dbReference>
<feature type="coiled-coil region" evidence="10">
    <location>
        <begin position="358"/>
        <end position="393"/>
    </location>
</feature>
<evidence type="ECO:0000256" key="3">
    <source>
        <dbReference type="ARBA" id="ARBA00012723"/>
    </source>
</evidence>
<dbReference type="Pfam" id="PF07749">
    <property type="entry name" value="ERp29"/>
    <property type="match status" value="1"/>
</dbReference>
<evidence type="ECO:0000256" key="4">
    <source>
        <dbReference type="ARBA" id="ARBA00022729"/>
    </source>
</evidence>